<sequence>MLLDRGCLDTTSALCRVTLAPSLLWYLARGLDIRTLPGTPGRLESQEMRPGEVESAKYVLTGRLLRLRSPLLSLLQRTPVHRRGKIPESQKHEERKLSVQSIDSAPRDGEMDGHGTQGVVHVTASFMFLAASLRMDSRMFKEYVT</sequence>
<gene>
    <name evidence="1" type="ORF">SEPMUDRAFT_113089</name>
</gene>
<proteinExistence type="predicted"/>
<keyword evidence="2" id="KW-1185">Reference proteome</keyword>
<dbReference type="HOGENOM" id="CLU_1788012_0_0_1"/>
<accession>N1QIL1</accession>
<reference evidence="1 2" key="1">
    <citation type="journal article" date="2012" name="PLoS Pathog.">
        <title>Diverse lifestyles and strategies of plant pathogenesis encoded in the genomes of eighteen Dothideomycetes fungi.</title>
        <authorList>
            <person name="Ohm R.A."/>
            <person name="Feau N."/>
            <person name="Henrissat B."/>
            <person name="Schoch C.L."/>
            <person name="Horwitz B.A."/>
            <person name="Barry K.W."/>
            <person name="Condon B.J."/>
            <person name="Copeland A.C."/>
            <person name="Dhillon B."/>
            <person name="Glaser F."/>
            <person name="Hesse C.N."/>
            <person name="Kosti I."/>
            <person name="LaButti K."/>
            <person name="Lindquist E.A."/>
            <person name="Lucas S."/>
            <person name="Salamov A.A."/>
            <person name="Bradshaw R.E."/>
            <person name="Ciuffetti L."/>
            <person name="Hamelin R.C."/>
            <person name="Kema G.H.J."/>
            <person name="Lawrence C."/>
            <person name="Scott J.A."/>
            <person name="Spatafora J.W."/>
            <person name="Turgeon B.G."/>
            <person name="de Wit P.J.G.M."/>
            <person name="Zhong S."/>
            <person name="Goodwin S.B."/>
            <person name="Grigoriev I.V."/>
        </authorList>
    </citation>
    <scope>NUCLEOTIDE SEQUENCE [LARGE SCALE GENOMIC DNA]</scope>
    <source>
        <strain evidence="1 2">SO2202</strain>
    </source>
</reference>
<organism evidence="1 2">
    <name type="scientific">Sphaerulina musiva (strain SO2202)</name>
    <name type="common">Poplar stem canker fungus</name>
    <name type="synonym">Septoria musiva</name>
    <dbReference type="NCBI Taxonomy" id="692275"/>
    <lineage>
        <taxon>Eukaryota</taxon>
        <taxon>Fungi</taxon>
        <taxon>Dikarya</taxon>
        <taxon>Ascomycota</taxon>
        <taxon>Pezizomycotina</taxon>
        <taxon>Dothideomycetes</taxon>
        <taxon>Dothideomycetidae</taxon>
        <taxon>Mycosphaerellales</taxon>
        <taxon>Mycosphaerellaceae</taxon>
        <taxon>Sphaerulina</taxon>
    </lineage>
</organism>
<dbReference type="Proteomes" id="UP000016931">
    <property type="component" value="Unassembled WGS sequence"/>
</dbReference>
<dbReference type="AlphaFoldDB" id="N1QIL1"/>
<protein>
    <submittedName>
        <fullName evidence="1">Uncharacterized protein</fullName>
    </submittedName>
</protein>
<dbReference type="EMBL" id="KB456260">
    <property type="protein sequence ID" value="EMF17066.1"/>
    <property type="molecule type" value="Genomic_DNA"/>
</dbReference>
<dbReference type="GeneID" id="27898151"/>
<dbReference type="RefSeq" id="XP_016765187.1">
    <property type="nucleotide sequence ID" value="XM_016901014.1"/>
</dbReference>
<evidence type="ECO:0000313" key="1">
    <source>
        <dbReference type="EMBL" id="EMF17066.1"/>
    </source>
</evidence>
<name>N1QIL1_SPHMS</name>
<evidence type="ECO:0000313" key="2">
    <source>
        <dbReference type="Proteomes" id="UP000016931"/>
    </source>
</evidence>